<dbReference type="RefSeq" id="WP_182294698.1">
    <property type="nucleotide sequence ID" value="NZ_CP059851.1"/>
</dbReference>
<dbReference type="KEGG" id="sand:H3309_10645"/>
<dbReference type="EMBL" id="CP059851">
    <property type="protein sequence ID" value="QMW21852.1"/>
    <property type="molecule type" value="Genomic_DNA"/>
</dbReference>
<name>A0A7G5IER0_9SPHN</name>
<dbReference type="Proteomes" id="UP000515292">
    <property type="component" value="Chromosome"/>
</dbReference>
<keyword evidence="2" id="KW-1185">Reference proteome</keyword>
<proteinExistence type="predicted"/>
<evidence type="ECO:0000313" key="2">
    <source>
        <dbReference type="Proteomes" id="UP000515292"/>
    </source>
</evidence>
<protein>
    <recommendedName>
        <fullName evidence="3">t-SNARE coiled-coil homology domain-containing protein</fullName>
    </recommendedName>
</protein>
<dbReference type="AlphaFoldDB" id="A0A7G5IER0"/>
<sequence>MTDERSDLMLEMLKRIRGDVLDIKNEIGDLKLRMHAVEEHVGSIVVSLSGVNHRLDRMDERIGRVERRLELVDAR</sequence>
<evidence type="ECO:0000313" key="1">
    <source>
        <dbReference type="EMBL" id="QMW21852.1"/>
    </source>
</evidence>
<organism evidence="1 2">
    <name type="scientific">Sandaracinobacteroides saxicola</name>
    <dbReference type="NCBI Taxonomy" id="2759707"/>
    <lineage>
        <taxon>Bacteria</taxon>
        <taxon>Pseudomonadati</taxon>
        <taxon>Pseudomonadota</taxon>
        <taxon>Alphaproteobacteria</taxon>
        <taxon>Sphingomonadales</taxon>
        <taxon>Sphingosinicellaceae</taxon>
        <taxon>Sandaracinobacteroides</taxon>
    </lineage>
</organism>
<reference evidence="1 2" key="1">
    <citation type="submission" date="2020-07" db="EMBL/GenBank/DDBJ databases">
        <title>Complete genome sequence for Sandaracinobacter sp. M6.</title>
        <authorList>
            <person name="Tang Y."/>
            <person name="Liu Q."/>
            <person name="Guo Z."/>
            <person name="Lei P."/>
            <person name="Huang B."/>
        </authorList>
    </citation>
    <scope>NUCLEOTIDE SEQUENCE [LARGE SCALE GENOMIC DNA]</scope>
    <source>
        <strain evidence="1 2">M6</strain>
    </source>
</reference>
<evidence type="ECO:0008006" key="3">
    <source>
        <dbReference type="Google" id="ProtNLM"/>
    </source>
</evidence>
<accession>A0A7G5IER0</accession>
<gene>
    <name evidence="1" type="ORF">H3309_10645</name>
</gene>